<dbReference type="Proteomes" id="UP001153555">
    <property type="component" value="Unassembled WGS sequence"/>
</dbReference>
<dbReference type="AlphaFoldDB" id="A0A9N7NU71"/>
<sequence>KKRGRPKKNVDSSDAPSVQKRPKLPIQKNVNSIVQKERAMARKGIGLLQSEQTGNSYLR</sequence>
<evidence type="ECO:0000313" key="2">
    <source>
        <dbReference type="EMBL" id="CAA0836893.1"/>
    </source>
</evidence>
<feature type="region of interest" description="Disordered" evidence="1">
    <location>
        <begin position="1"/>
        <end position="26"/>
    </location>
</feature>
<organism evidence="2 3">
    <name type="scientific">Striga hermonthica</name>
    <name type="common">Purple witchweed</name>
    <name type="synonym">Buchnera hermonthica</name>
    <dbReference type="NCBI Taxonomy" id="68872"/>
    <lineage>
        <taxon>Eukaryota</taxon>
        <taxon>Viridiplantae</taxon>
        <taxon>Streptophyta</taxon>
        <taxon>Embryophyta</taxon>
        <taxon>Tracheophyta</taxon>
        <taxon>Spermatophyta</taxon>
        <taxon>Magnoliopsida</taxon>
        <taxon>eudicotyledons</taxon>
        <taxon>Gunneridae</taxon>
        <taxon>Pentapetalae</taxon>
        <taxon>asterids</taxon>
        <taxon>lamiids</taxon>
        <taxon>Lamiales</taxon>
        <taxon>Orobanchaceae</taxon>
        <taxon>Buchnereae</taxon>
        <taxon>Striga</taxon>
    </lineage>
</organism>
<proteinExistence type="predicted"/>
<dbReference type="EMBL" id="CACSLK010030184">
    <property type="protein sequence ID" value="CAA0836893.1"/>
    <property type="molecule type" value="Genomic_DNA"/>
</dbReference>
<keyword evidence="3" id="KW-1185">Reference proteome</keyword>
<accession>A0A9N7NU71</accession>
<name>A0A9N7NU71_STRHE</name>
<feature type="non-terminal residue" evidence="2">
    <location>
        <position position="1"/>
    </location>
</feature>
<comment type="caution">
    <text evidence="2">The sequence shown here is derived from an EMBL/GenBank/DDBJ whole genome shotgun (WGS) entry which is preliminary data.</text>
</comment>
<feature type="non-terminal residue" evidence="2">
    <location>
        <position position="59"/>
    </location>
</feature>
<reference evidence="2" key="1">
    <citation type="submission" date="2019-12" db="EMBL/GenBank/DDBJ databases">
        <authorList>
            <person name="Scholes J."/>
        </authorList>
    </citation>
    <scope>NUCLEOTIDE SEQUENCE</scope>
</reference>
<evidence type="ECO:0000313" key="3">
    <source>
        <dbReference type="Proteomes" id="UP001153555"/>
    </source>
</evidence>
<protein>
    <submittedName>
        <fullName evidence="2">Uncharacterized protein</fullName>
    </submittedName>
</protein>
<gene>
    <name evidence="2" type="ORF">SHERM_03931</name>
</gene>
<dbReference type="OrthoDB" id="10541125at2759"/>
<evidence type="ECO:0000256" key="1">
    <source>
        <dbReference type="SAM" id="MobiDB-lite"/>
    </source>
</evidence>